<gene>
    <name evidence="1" type="ORF">CSSPJE1EN1_LOCUS29539</name>
</gene>
<accession>A0ABP0VJP2</accession>
<dbReference type="Proteomes" id="UP001497444">
    <property type="component" value="Unassembled WGS sequence"/>
</dbReference>
<dbReference type="EMBL" id="CAXAQS010000993">
    <property type="protein sequence ID" value="CAK9254161.1"/>
    <property type="molecule type" value="Genomic_DNA"/>
</dbReference>
<proteinExistence type="predicted"/>
<name>A0ABP0VJP2_9BRYO</name>
<reference evidence="1" key="1">
    <citation type="submission" date="2024-02" db="EMBL/GenBank/DDBJ databases">
        <authorList>
            <consortium name="ELIXIR-Norway"/>
            <consortium name="Elixir Norway"/>
        </authorList>
    </citation>
    <scope>NUCLEOTIDE SEQUENCE</scope>
</reference>
<keyword evidence="2" id="KW-1185">Reference proteome</keyword>
<sequence>MAVVESLIAFSKSSPGAAGAINPYLTIEKHGGVIRPDYADEIDALENERGLDASNLRHQHVGERHLRPWLKNVVVAAQNQLYPQRQQPQPIPNGYNYNPAGSIQQPMGSVRVGPTTSDFYGSPTPPQPVPAPIYETPNAQQQYVRPMSSNYNLEDLSCSSLIVDIKRNYGSRMVASSISVIIRRVSSKARVWSHSMLFLTSPKIAVLMLDFECSN</sequence>
<organism evidence="1 2">
    <name type="scientific">Sphagnum jensenii</name>
    <dbReference type="NCBI Taxonomy" id="128206"/>
    <lineage>
        <taxon>Eukaryota</taxon>
        <taxon>Viridiplantae</taxon>
        <taxon>Streptophyta</taxon>
        <taxon>Embryophyta</taxon>
        <taxon>Bryophyta</taxon>
        <taxon>Sphagnophytina</taxon>
        <taxon>Sphagnopsida</taxon>
        <taxon>Sphagnales</taxon>
        <taxon>Sphagnaceae</taxon>
        <taxon>Sphagnum</taxon>
    </lineage>
</organism>
<evidence type="ECO:0000313" key="1">
    <source>
        <dbReference type="EMBL" id="CAK9254161.1"/>
    </source>
</evidence>
<comment type="caution">
    <text evidence="1">The sequence shown here is derived from an EMBL/GenBank/DDBJ whole genome shotgun (WGS) entry which is preliminary data.</text>
</comment>
<protein>
    <submittedName>
        <fullName evidence="1">Uncharacterized protein</fullName>
    </submittedName>
</protein>
<evidence type="ECO:0000313" key="2">
    <source>
        <dbReference type="Proteomes" id="UP001497444"/>
    </source>
</evidence>